<keyword evidence="2" id="KW-1185">Reference proteome</keyword>
<protein>
    <submittedName>
        <fullName evidence="1">Uncharacterized protein</fullName>
    </submittedName>
</protein>
<dbReference type="AlphaFoldDB" id="A0A5N7MX80"/>
<evidence type="ECO:0000313" key="2">
    <source>
        <dbReference type="Proteomes" id="UP000403266"/>
    </source>
</evidence>
<dbReference type="EMBL" id="VOSK01000782">
    <property type="protein sequence ID" value="MPR31557.1"/>
    <property type="molecule type" value="Genomic_DNA"/>
</dbReference>
<comment type="caution">
    <text evidence="1">The sequence shown here is derived from an EMBL/GenBank/DDBJ whole genome shotgun (WGS) entry which is preliminary data.</text>
</comment>
<accession>A0A5N7MX80</accession>
<name>A0A5N7MX80_9HYPH</name>
<reference evidence="1 2" key="1">
    <citation type="journal article" date="2019" name="Syst. Appl. Microbiol.">
        <title>Microvirga tunisiensis sp. nov., a root nodule symbiotic bacterium isolated from Lupinus micranthus and L. luteus grown in Northern Tunisia.</title>
        <authorList>
            <person name="Msaddak A."/>
            <person name="Rejili M."/>
            <person name="Duran D."/>
            <person name="Mars M."/>
            <person name="Palacios J.M."/>
            <person name="Ruiz-Argueso T."/>
            <person name="Rey L."/>
            <person name="Imperial J."/>
        </authorList>
    </citation>
    <scope>NUCLEOTIDE SEQUENCE [LARGE SCALE GENOMIC DNA]</scope>
    <source>
        <strain evidence="1 2">Lmie10</strain>
    </source>
</reference>
<sequence>MSRLVKGDFSDVLIEARDERDQRIGTGRCHINGFYVSMPPRARMPNRPVSTTCAGGVHRQNGRYSLDVTMPLERMTRGSGFGG</sequence>
<organism evidence="1 2">
    <name type="scientific">Microvirga tunisiensis</name>
    <dbReference type="NCBI Taxonomy" id="2108360"/>
    <lineage>
        <taxon>Bacteria</taxon>
        <taxon>Pseudomonadati</taxon>
        <taxon>Pseudomonadota</taxon>
        <taxon>Alphaproteobacteria</taxon>
        <taxon>Hyphomicrobiales</taxon>
        <taxon>Methylobacteriaceae</taxon>
        <taxon>Microvirga</taxon>
    </lineage>
</organism>
<gene>
    <name evidence="1" type="ORF">FS320_43650</name>
</gene>
<evidence type="ECO:0000313" key="1">
    <source>
        <dbReference type="EMBL" id="MPR31557.1"/>
    </source>
</evidence>
<proteinExistence type="predicted"/>
<dbReference type="Proteomes" id="UP000403266">
    <property type="component" value="Unassembled WGS sequence"/>
</dbReference>
<dbReference type="RefSeq" id="WP_152718681.1">
    <property type="nucleotide sequence ID" value="NZ_VOSJ01000837.1"/>
</dbReference>